<dbReference type="FunFam" id="3.40.50.11540:FF:000001">
    <property type="entry name" value="NADH dehydrogenase [ubiquinone] flavoprotein 1, mitochondrial"/>
    <property type="match status" value="1"/>
</dbReference>
<comment type="similarity">
    <text evidence="1">Belongs to the complex I 51 kDa subunit family.</text>
</comment>
<dbReference type="Gene3D" id="1.20.1440.230">
    <property type="entry name" value="NADH-ubiquinone oxidoreductase 51kDa subunit, iron-sulphur binding domain"/>
    <property type="match status" value="1"/>
</dbReference>
<proteinExistence type="inferred from homology"/>
<evidence type="ECO:0000259" key="6">
    <source>
        <dbReference type="SMART" id="SM00928"/>
    </source>
</evidence>
<evidence type="ECO:0000256" key="2">
    <source>
        <dbReference type="ARBA" id="ARBA00022485"/>
    </source>
</evidence>
<dbReference type="Pfam" id="PF10531">
    <property type="entry name" value="SLBB"/>
    <property type="match status" value="1"/>
</dbReference>
<evidence type="ECO:0000256" key="1">
    <source>
        <dbReference type="ARBA" id="ARBA00007523"/>
    </source>
</evidence>
<dbReference type="InterPro" id="IPR001949">
    <property type="entry name" value="NADH-UbQ_OxRdtase_51kDa_CS"/>
</dbReference>
<comment type="caution">
    <text evidence="7">The sequence shown here is derived from an EMBL/GenBank/DDBJ whole genome shotgun (WGS) entry which is preliminary data.</text>
</comment>
<keyword evidence="4" id="KW-0408">Iron</keyword>
<gene>
    <name evidence="7" type="ORF">CUN51_08070</name>
</gene>
<dbReference type="CDD" id="cd02980">
    <property type="entry name" value="TRX_Fd_family"/>
    <property type="match status" value="1"/>
</dbReference>
<dbReference type="FunFam" id="1.20.1440.230:FF:000001">
    <property type="entry name" value="Mitochondrial NADH dehydrogenase flavoprotein 1"/>
    <property type="match status" value="1"/>
</dbReference>
<dbReference type="Proteomes" id="UP000228921">
    <property type="component" value="Unassembled WGS sequence"/>
</dbReference>
<dbReference type="GO" id="GO:0046872">
    <property type="term" value="F:metal ion binding"/>
    <property type="evidence" value="ECO:0007669"/>
    <property type="project" value="UniProtKB-KW"/>
</dbReference>
<dbReference type="PANTHER" id="PTHR43578:SF3">
    <property type="entry name" value="NADH-QUINONE OXIDOREDUCTASE SUBUNIT F"/>
    <property type="match status" value="1"/>
</dbReference>
<evidence type="ECO:0000256" key="4">
    <source>
        <dbReference type="ARBA" id="ARBA00023004"/>
    </source>
</evidence>
<dbReference type="EMBL" id="PGTK01000011">
    <property type="protein sequence ID" value="PJF30354.1"/>
    <property type="molecule type" value="Genomic_DNA"/>
</dbReference>
<dbReference type="InterPro" id="IPR037225">
    <property type="entry name" value="Nuo51_FMN-bd_sf"/>
</dbReference>
<dbReference type="InterPro" id="IPR037207">
    <property type="entry name" value="Nuop51_4Fe4S-bd_sf"/>
</dbReference>
<dbReference type="GO" id="GO:0051539">
    <property type="term" value="F:4 iron, 4 sulfur cluster binding"/>
    <property type="evidence" value="ECO:0007669"/>
    <property type="project" value="UniProtKB-KW"/>
</dbReference>
<dbReference type="Gene3D" id="6.10.250.1450">
    <property type="match status" value="1"/>
</dbReference>
<protein>
    <submittedName>
        <fullName evidence="7">NADH-quinone oxidoreductase subunit L</fullName>
    </submittedName>
</protein>
<dbReference type="Pfam" id="PF01512">
    <property type="entry name" value="Complex1_51K"/>
    <property type="match status" value="1"/>
</dbReference>
<sequence>MNLEDLHTIAQQQQEADSQLEHILYVCTGTACQSSRSEEVLKAIQAELKARGLEKKCAARPGGCQGLCARGPLANLDHGKQIYQHLTPEDAPAVVDSFEAEPPSRIKLDKQLPFFTRQVRVATQGGGLIDPTDLNSYIAAGGYTALLDSLMHRTPAEVLQEIVKSGLRGRGGGGYSTGLKWSTVAKAVQTPKYVIVNGDEGDPGAFMDRAVMEDYPFRVLEGMTLAAYAVGASHGYIYVRAEYPLAVKRLQNAIKQAQKQNLLGSNIAGTPFSLNVEIRLGAGAFVCGEETALIASIEGGRGVPRPRPPYPAESGLWGKPTLINNVETIANVVQIVQRGGDWFASIGTEKSKGTKVFALSGRINNTGLIEVPMGITLREIIFEIGGGIPEGKKFKAVQTGGPSGGCIPEQYLDMHVDYESLTQVGSIMGSGGMIVMDETSCMVDVAKYFMEFSMAESCGKCVPCRVGTAQMYDLLCKISEGRATLDDLALLESLCDMVKHTSLCGLGQSAPNPVISTLRFFRDEYLAHILERRCPAGVCQMKPEVMEVHS</sequence>
<dbReference type="GO" id="GO:0008137">
    <property type="term" value="F:NADH dehydrogenase (ubiquinone) activity"/>
    <property type="evidence" value="ECO:0007669"/>
    <property type="project" value="InterPro"/>
</dbReference>
<evidence type="ECO:0000313" key="8">
    <source>
        <dbReference type="Proteomes" id="UP000228921"/>
    </source>
</evidence>
<dbReference type="Gene3D" id="3.10.20.600">
    <property type="match status" value="1"/>
</dbReference>
<dbReference type="SMART" id="SM00928">
    <property type="entry name" value="NADH_4Fe-4S"/>
    <property type="match status" value="1"/>
</dbReference>
<evidence type="ECO:0000256" key="5">
    <source>
        <dbReference type="ARBA" id="ARBA00023014"/>
    </source>
</evidence>
<dbReference type="Gene3D" id="3.40.30.10">
    <property type="entry name" value="Glutaredoxin"/>
    <property type="match status" value="1"/>
</dbReference>
<dbReference type="InterPro" id="IPR036249">
    <property type="entry name" value="Thioredoxin-like_sf"/>
</dbReference>
<dbReference type="InterPro" id="IPR011538">
    <property type="entry name" value="Nuo51_FMN-bd"/>
</dbReference>
<dbReference type="FunFam" id="3.10.20.600:FF:000007">
    <property type="entry name" value="NAD-reducing hydrogenase subunit HoxF"/>
    <property type="match status" value="1"/>
</dbReference>
<name>A0A2M8NYI5_9CHLR</name>
<dbReference type="InterPro" id="IPR019554">
    <property type="entry name" value="Soluble_ligand-bd"/>
</dbReference>
<dbReference type="PROSITE" id="PS00645">
    <property type="entry name" value="COMPLEX1_51K_2"/>
    <property type="match status" value="1"/>
</dbReference>
<dbReference type="SUPFAM" id="SSF142984">
    <property type="entry name" value="Nqo1 middle domain-like"/>
    <property type="match status" value="1"/>
</dbReference>
<dbReference type="Pfam" id="PF10589">
    <property type="entry name" value="NADH_4Fe-4S"/>
    <property type="match status" value="1"/>
</dbReference>
<keyword evidence="5" id="KW-0411">Iron-sulfur</keyword>
<dbReference type="GO" id="GO:0010181">
    <property type="term" value="F:FMN binding"/>
    <property type="evidence" value="ECO:0007669"/>
    <property type="project" value="InterPro"/>
</dbReference>
<evidence type="ECO:0000313" key="7">
    <source>
        <dbReference type="EMBL" id="PJF30354.1"/>
    </source>
</evidence>
<feature type="domain" description="NADH-ubiquinone oxidoreductase 51kDa subunit iron-sulphur binding" evidence="6">
    <location>
        <begin position="443"/>
        <end position="488"/>
    </location>
</feature>
<organism evidence="7 8">
    <name type="scientific">Candidatus Thermofonsia Clade 1 bacterium</name>
    <dbReference type="NCBI Taxonomy" id="2364210"/>
    <lineage>
        <taxon>Bacteria</taxon>
        <taxon>Bacillati</taxon>
        <taxon>Chloroflexota</taxon>
        <taxon>Candidatus Thermofontia</taxon>
        <taxon>Candidatus Thermofonsia Clade 1</taxon>
    </lineage>
</organism>
<dbReference type="SUPFAM" id="SSF140490">
    <property type="entry name" value="Nqo1C-terminal domain-like"/>
    <property type="match status" value="1"/>
</dbReference>
<keyword evidence="3" id="KW-0479">Metal-binding</keyword>
<dbReference type="PANTHER" id="PTHR43578">
    <property type="entry name" value="NADH-QUINONE OXIDOREDUCTASE SUBUNIT F"/>
    <property type="match status" value="1"/>
</dbReference>
<dbReference type="SUPFAM" id="SSF52833">
    <property type="entry name" value="Thioredoxin-like"/>
    <property type="match status" value="1"/>
</dbReference>
<dbReference type="AlphaFoldDB" id="A0A2M8NYI5"/>
<evidence type="ECO:0000256" key="3">
    <source>
        <dbReference type="ARBA" id="ARBA00022723"/>
    </source>
</evidence>
<reference evidence="7 8" key="1">
    <citation type="submission" date="2017-11" db="EMBL/GenBank/DDBJ databases">
        <title>Evolution of Phototrophy in the Chloroflexi Phylum Driven by Horizontal Gene Transfer.</title>
        <authorList>
            <person name="Ward L.M."/>
            <person name="Hemp J."/>
            <person name="Shih P.M."/>
            <person name="Mcglynn S.E."/>
            <person name="Fischer W."/>
        </authorList>
    </citation>
    <scope>NUCLEOTIDE SEQUENCE [LARGE SCALE GENOMIC DNA]</scope>
    <source>
        <strain evidence="7">CP2_2F</strain>
    </source>
</reference>
<keyword evidence="2" id="KW-0004">4Fe-4S</keyword>
<accession>A0A2M8NYI5</accession>
<dbReference type="SUPFAM" id="SSF142019">
    <property type="entry name" value="Nqo1 FMN-binding domain-like"/>
    <property type="match status" value="1"/>
</dbReference>
<dbReference type="InterPro" id="IPR019575">
    <property type="entry name" value="Nuop51_4Fe4S-bd"/>
</dbReference>
<dbReference type="Pfam" id="PF01257">
    <property type="entry name" value="2Fe-2S_thioredx"/>
    <property type="match status" value="1"/>
</dbReference>
<dbReference type="Gene3D" id="3.40.50.11540">
    <property type="entry name" value="NADH-ubiquinone oxidoreductase 51kDa subunit"/>
    <property type="match status" value="1"/>
</dbReference>